<evidence type="ECO:0000313" key="2">
    <source>
        <dbReference type="EMBL" id="GID12637.1"/>
    </source>
</evidence>
<protein>
    <submittedName>
        <fullName evidence="2">Glycerophosphoryl diester phosphodiesterase</fullName>
    </submittedName>
</protein>
<dbReference type="Proteomes" id="UP000612808">
    <property type="component" value="Unassembled WGS sequence"/>
</dbReference>
<dbReference type="Pfam" id="PF03009">
    <property type="entry name" value="GDPD"/>
    <property type="match status" value="1"/>
</dbReference>
<reference evidence="2" key="1">
    <citation type="submission" date="2021-01" db="EMBL/GenBank/DDBJ databases">
        <title>Whole genome shotgun sequence of Actinocatenispora rupis NBRC 107355.</title>
        <authorList>
            <person name="Komaki H."/>
            <person name="Tamura T."/>
        </authorList>
    </citation>
    <scope>NUCLEOTIDE SEQUENCE</scope>
    <source>
        <strain evidence="2">NBRC 107355</strain>
    </source>
</reference>
<dbReference type="AlphaFoldDB" id="A0A8J3ND89"/>
<dbReference type="Gene3D" id="3.20.20.190">
    <property type="entry name" value="Phosphatidylinositol (PI) phosphodiesterase"/>
    <property type="match status" value="1"/>
</dbReference>
<evidence type="ECO:0000259" key="1">
    <source>
        <dbReference type="PROSITE" id="PS51704"/>
    </source>
</evidence>
<dbReference type="PANTHER" id="PTHR43805">
    <property type="entry name" value="GLYCEROPHOSPHORYL DIESTER PHOSPHODIESTERASE"/>
    <property type="match status" value="1"/>
</dbReference>
<dbReference type="PROSITE" id="PS50007">
    <property type="entry name" value="PIPLC_X_DOMAIN"/>
    <property type="match status" value="1"/>
</dbReference>
<comment type="caution">
    <text evidence="2">The sequence shown here is derived from an EMBL/GenBank/DDBJ whole genome shotgun (WGS) entry which is preliminary data.</text>
</comment>
<feature type="domain" description="GP-PDE" evidence="1">
    <location>
        <begin position="23"/>
        <end position="258"/>
    </location>
</feature>
<keyword evidence="3" id="KW-1185">Reference proteome</keyword>
<sequence>MSEQPNPRDTHRAGYPYLDSALPLAFAHRGGAADGDENTTAAFQRAVTLGYRYLETDVQATADGVPVILHDASLHRVAGRQERVGALRWADLATIRVGGEQAVPRLVDVLGAWPALRFNLDVKAWPAVRPLIDAIRHTGALERVLVASFSDRRLAYVRRALGPRLATSLGPAEVARLRLAALGRRGMLGLTPGVPAVQVPVRFGPVRVVDRSFVTYAHRLGMQVHVWTIDDPDEMNRLLDLGVDGIMTDRIEVLRDVLLSRGRWDT</sequence>
<dbReference type="PANTHER" id="PTHR43805:SF1">
    <property type="entry name" value="GP-PDE DOMAIN-CONTAINING PROTEIN"/>
    <property type="match status" value="1"/>
</dbReference>
<dbReference type="CDD" id="cd08561">
    <property type="entry name" value="GDPD_cytoplasmic_ScUgpQ2_like"/>
    <property type="match status" value="1"/>
</dbReference>
<gene>
    <name evidence="2" type="ORF">Aru02nite_35260</name>
</gene>
<dbReference type="PROSITE" id="PS51704">
    <property type="entry name" value="GP_PDE"/>
    <property type="match status" value="1"/>
</dbReference>
<evidence type="ECO:0000313" key="3">
    <source>
        <dbReference type="Proteomes" id="UP000612808"/>
    </source>
</evidence>
<proteinExistence type="predicted"/>
<dbReference type="SUPFAM" id="SSF51695">
    <property type="entry name" value="PLC-like phosphodiesterases"/>
    <property type="match status" value="1"/>
</dbReference>
<organism evidence="2 3">
    <name type="scientific">Actinocatenispora rupis</name>
    <dbReference type="NCBI Taxonomy" id="519421"/>
    <lineage>
        <taxon>Bacteria</taxon>
        <taxon>Bacillati</taxon>
        <taxon>Actinomycetota</taxon>
        <taxon>Actinomycetes</taxon>
        <taxon>Micromonosporales</taxon>
        <taxon>Micromonosporaceae</taxon>
        <taxon>Actinocatenispora</taxon>
    </lineage>
</organism>
<accession>A0A8J3ND89</accession>
<dbReference type="GO" id="GO:0008081">
    <property type="term" value="F:phosphoric diester hydrolase activity"/>
    <property type="evidence" value="ECO:0007669"/>
    <property type="project" value="InterPro"/>
</dbReference>
<dbReference type="InterPro" id="IPR017946">
    <property type="entry name" value="PLC-like_Pdiesterase_TIM-brl"/>
</dbReference>
<dbReference type="EMBL" id="BOMB01000019">
    <property type="protein sequence ID" value="GID12637.1"/>
    <property type="molecule type" value="Genomic_DNA"/>
</dbReference>
<dbReference type="GO" id="GO:0006629">
    <property type="term" value="P:lipid metabolic process"/>
    <property type="evidence" value="ECO:0007669"/>
    <property type="project" value="InterPro"/>
</dbReference>
<name>A0A8J3ND89_9ACTN</name>
<dbReference type="InterPro" id="IPR030395">
    <property type="entry name" value="GP_PDE_dom"/>
</dbReference>
<dbReference type="RefSeq" id="WP_203658729.1">
    <property type="nucleotide sequence ID" value="NZ_BAAAZM010000013.1"/>
</dbReference>